<organism evidence="11 12">
    <name type="scientific">Sediminicurvatus halobius</name>
    <dbReference type="NCBI Taxonomy" id="2182432"/>
    <lineage>
        <taxon>Bacteria</taxon>
        <taxon>Pseudomonadati</taxon>
        <taxon>Pseudomonadota</taxon>
        <taxon>Gammaproteobacteria</taxon>
        <taxon>Chromatiales</taxon>
        <taxon>Ectothiorhodospiraceae</taxon>
        <taxon>Sediminicurvatus</taxon>
    </lineage>
</organism>
<evidence type="ECO:0000256" key="7">
    <source>
        <dbReference type="ARBA" id="ARBA00022842"/>
    </source>
</evidence>
<dbReference type="InterPro" id="IPR020084">
    <property type="entry name" value="NUDIX_hydrolase_CS"/>
</dbReference>
<evidence type="ECO:0000256" key="3">
    <source>
        <dbReference type="ARBA" id="ARBA00009595"/>
    </source>
</evidence>
<dbReference type="InterPro" id="IPR050241">
    <property type="entry name" value="NAD-cap_RNA_hydrolase_NudC"/>
</dbReference>
<reference evidence="11 12" key="1">
    <citation type="submission" date="2018-05" db="EMBL/GenBank/DDBJ databases">
        <title>Spiribacter halobius sp. nov., a moderately halophilic bacterium isolated from marine solar saltern.</title>
        <authorList>
            <person name="Zheng W.-S."/>
            <person name="Lu D.-C."/>
            <person name="Du Z.-J."/>
        </authorList>
    </citation>
    <scope>NUCLEOTIDE SEQUENCE [LARGE SCALE GENOMIC DNA]</scope>
    <source>
        <strain evidence="11 12">E85</strain>
    </source>
</reference>
<evidence type="ECO:0000256" key="6">
    <source>
        <dbReference type="ARBA" id="ARBA00022801"/>
    </source>
</evidence>
<dbReference type="NCBIfam" id="NF001299">
    <property type="entry name" value="PRK00241.1"/>
    <property type="match status" value="1"/>
</dbReference>
<evidence type="ECO:0000256" key="8">
    <source>
        <dbReference type="ARBA" id="ARBA00023027"/>
    </source>
</evidence>
<dbReference type="Pfam" id="PF09297">
    <property type="entry name" value="Zn_ribbon_NUD"/>
    <property type="match status" value="1"/>
</dbReference>
<dbReference type="GO" id="GO:0046872">
    <property type="term" value="F:metal ion binding"/>
    <property type="evidence" value="ECO:0007669"/>
    <property type="project" value="UniProtKB-KW"/>
</dbReference>
<dbReference type="GO" id="GO:0006742">
    <property type="term" value="P:NADP+ catabolic process"/>
    <property type="evidence" value="ECO:0007669"/>
    <property type="project" value="TreeGrafter"/>
</dbReference>
<dbReference type="PROSITE" id="PS51462">
    <property type="entry name" value="NUDIX"/>
    <property type="match status" value="1"/>
</dbReference>
<keyword evidence="5" id="KW-0479">Metal-binding</keyword>
<comment type="similarity">
    <text evidence="3">Belongs to the Nudix hydrolase family. NudC subfamily.</text>
</comment>
<keyword evidence="8" id="KW-0520">NAD</keyword>
<accession>A0A2U2N1E8</accession>
<gene>
    <name evidence="11" type="ORF">DEM34_10580</name>
</gene>
<dbReference type="InterPro" id="IPR015797">
    <property type="entry name" value="NUDIX_hydrolase-like_dom_sf"/>
</dbReference>
<sequence>MTAPDLSYTGAYLDRLGDRRHTPDWLAARLADERARAVAVWRGQVVVVAERACGYRALGVSGARLRGIGFGPEDCAFLGLEDGVPVFAFDLSDHEPPALAALDPAAEALDLRRVGPALPRRDAQVLAYARALLHWHRQHRFCGRCGSPTASERAGHLRRCTHPDCAREHYPRTDPAVIMLVTAPGADGEVCLLARHARLPERMFTTLAGFVEPGESLEEAVAREVWEEVGIAVDDVRYQASQPWPFPGQLMLGFRARARPGAIVPDGEEIREARWFTPAEVLAAGDWGDESAAVQLPRHDSIARWLIRSWAEGR</sequence>
<dbReference type="Pfam" id="PF00293">
    <property type="entry name" value="NUDIX"/>
    <property type="match status" value="1"/>
</dbReference>
<dbReference type="PROSITE" id="PS00893">
    <property type="entry name" value="NUDIX_BOX"/>
    <property type="match status" value="1"/>
</dbReference>
<dbReference type="GO" id="GO:0035529">
    <property type="term" value="F:NADH pyrophosphatase activity"/>
    <property type="evidence" value="ECO:0007669"/>
    <property type="project" value="TreeGrafter"/>
</dbReference>
<comment type="caution">
    <text evidence="11">The sequence shown here is derived from an EMBL/GenBank/DDBJ whole genome shotgun (WGS) entry which is preliminary data.</text>
</comment>
<evidence type="ECO:0000256" key="5">
    <source>
        <dbReference type="ARBA" id="ARBA00022723"/>
    </source>
</evidence>
<dbReference type="Pfam" id="PF09296">
    <property type="entry name" value="NUDIX-like"/>
    <property type="match status" value="1"/>
</dbReference>
<dbReference type="InterPro" id="IPR000086">
    <property type="entry name" value="NUDIX_hydrolase_dom"/>
</dbReference>
<dbReference type="Gene3D" id="3.90.79.20">
    <property type="match status" value="1"/>
</dbReference>
<keyword evidence="6" id="KW-0378">Hydrolase</keyword>
<dbReference type="Gene3D" id="3.90.79.10">
    <property type="entry name" value="Nucleoside Triphosphate Pyrophosphohydrolase"/>
    <property type="match status" value="1"/>
</dbReference>
<evidence type="ECO:0000259" key="10">
    <source>
        <dbReference type="PROSITE" id="PS51462"/>
    </source>
</evidence>
<dbReference type="InterPro" id="IPR049734">
    <property type="entry name" value="NudC-like_C"/>
</dbReference>
<evidence type="ECO:0000256" key="9">
    <source>
        <dbReference type="ARBA" id="ARBA00023679"/>
    </source>
</evidence>
<proteinExistence type="inferred from homology"/>
<dbReference type="GO" id="GO:0019677">
    <property type="term" value="P:NAD+ catabolic process"/>
    <property type="evidence" value="ECO:0007669"/>
    <property type="project" value="TreeGrafter"/>
</dbReference>
<dbReference type="InterPro" id="IPR015376">
    <property type="entry name" value="Znr_NADH_PPase"/>
</dbReference>
<dbReference type="EMBL" id="QFFI01000015">
    <property type="protein sequence ID" value="PWG62887.1"/>
    <property type="molecule type" value="Genomic_DNA"/>
</dbReference>
<evidence type="ECO:0000313" key="12">
    <source>
        <dbReference type="Proteomes" id="UP000245474"/>
    </source>
</evidence>
<evidence type="ECO:0000313" key="11">
    <source>
        <dbReference type="EMBL" id="PWG62887.1"/>
    </source>
</evidence>
<evidence type="ECO:0000256" key="4">
    <source>
        <dbReference type="ARBA" id="ARBA00012381"/>
    </source>
</evidence>
<evidence type="ECO:0000256" key="2">
    <source>
        <dbReference type="ARBA" id="ARBA00001947"/>
    </source>
</evidence>
<dbReference type="GO" id="GO:0005829">
    <property type="term" value="C:cytosol"/>
    <property type="evidence" value="ECO:0007669"/>
    <property type="project" value="TreeGrafter"/>
</dbReference>
<dbReference type="EC" id="3.6.1.22" evidence="4"/>
<dbReference type="PANTHER" id="PTHR42904:SF6">
    <property type="entry name" value="NAD-CAPPED RNA HYDROLASE NUDT12"/>
    <property type="match status" value="1"/>
</dbReference>
<dbReference type="AlphaFoldDB" id="A0A2U2N1E8"/>
<dbReference type="CDD" id="cd03429">
    <property type="entry name" value="NUDIX_NADH_pyrophosphatase_Nudt13"/>
    <property type="match status" value="1"/>
</dbReference>
<comment type="cofactor">
    <cofactor evidence="2">
        <name>Zn(2+)</name>
        <dbReference type="ChEBI" id="CHEBI:29105"/>
    </cofactor>
</comment>
<feature type="domain" description="Nudix hydrolase" evidence="10">
    <location>
        <begin position="171"/>
        <end position="300"/>
    </location>
</feature>
<keyword evidence="7" id="KW-0460">Magnesium</keyword>
<evidence type="ECO:0000256" key="1">
    <source>
        <dbReference type="ARBA" id="ARBA00001946"/>
    </source>
</evidence>
<dbReference type="InterPro" id="IPR015375">
    <property type="entry name" value="NADH_PPase-like_N"/>
</dbReference>
<dbReference type="SUPFAM" id="SSF55811">
    <property type="entry name" value="Nudix"/>
    <property type="match status" value="1"/>
</dbReference>
<comment type="catalytic activity">
    <reaction evidence="9">
        <text>a 5'-end NAD(+)-phospho-ribonucleoside in mRNA + H2O = a 5'-end phospho-adenosine-phospho-ribonucleoside in mRNA + beta-nicotinamide D-ribonucleotide + 2 H(+)</text>
        <dbReference type="Rhea" id="RHEA:60876"/>
        <dbReference type="Rhea" id="RHEA-COMP:15698"/>
        <dbReference type="Rhea" id="RHEA-COMP:15719"/>
        <dbReference type="ChEBI" id="CHEBI:14649"/>
        <dbReference type="ChEBI" id="CHEBI:15377"/>
        <dbReference type="ChEBI" id="CHEBI:15378"/>
        <dbReference type="ChEBI" id="CHEBI:144029"/>
        <dbReference type="ChEBI" id="CHEBI:144051"/>
    </reaction>
    <physiologicalReaction direction="left-to-right" evidence="9">
        <dbReference type="Rhea" id="RHEA:60877"/>
    </physiologicalReaction>
</comment>
<dbReference type="Proteomes" id="UP000245474">
    <property type="component" value="Unassembled WGS sequence"/>
</dbReference>
<dbReference type="RefSeq" id="WP_109678867.1">
    <property type="nucleotide sequence ID" value="NZ_CP086615.1"/>
</dbReference>
<dbReference type="OrthoDB" id="9791656at2"/>
<name>A0A2U2N1E8_9GAMM</name>
<comment type="cofactor">
    <cofactor evidence="1">
        <name>Mg(2+)</name>
        <dbReference type="ChEBI" id="CHEBI:18420"/>
    </cofactor>
</comment>
<keyword evidence="12" id="KW-1185">Reference proteome</keyword>
<dbReference type="PANTHER" id="PTHR42904">
    <property type="entry name" value="NUDIX HYDROLASE, NUDC SUBFAMILY"/>
    <property type="match status" value="1"/>
</dbReference>
<protein>
    <recommendedName>
        <fullName evidence="4">NAD(+) diphosphatase</fullName>
        <ecNumber evidence="4">3.6.1.22</ecNumber>
    </recommendedName>
</protein>